<evidence type="ECO:0000313" key="1">
    <source>
        <dbReference type="EMBL" id="CAE0632816.1"/>
    </source>
</evidence>
<sequence>MKSEDDIDSTGFMSFFFLLSQPTPFARSIISSISFQTSALASSSVPELDTLWRQAAARCSTRGSSGALPAPVAAAARAIQARVVCSTSIAVRGGSALCCLVTFFDSFISVTEGAAGCLNIRSSLSFASATLRNLFAAPELFWLAGCLSGDAILSGSAAATAAATAAAI</sequence>
<gene>
    <name evidence="1" type="ORF">HAKA00212_LOCUS11527</name>
</gene>
<reference evidence="1" key="1">
    <citation type="submission" date="2021-01" db="EMBL/GenBank/DDBJ databases">
        <authorList>
            <person name="Corre E."/>
            <person name="Pelletier E."/>
            <person name="Niang G."/>
            <person name="Scheremetjew M."/>
            <person name="Finn R."/>
            <person name="Kale V."/>
            <person name="Holt S."/>
            <person name="Cochrane G."/>
            <person name="Meng A."/>
            <person name="Brown T."/>
            <person name="Cohen L."/>
        </authorList>
    </citation>
    <scope>NUCLEOTIDE SEQUENCE</scope>
    <source>
        <strain evidence="1">CCMP3107</strain>
    </source>
</reference>
<name>A0A7S3XUT4_HETAK</name>
<accession>A0A7S3XUT4</accession>
<organism evidence="1">
    <name type="scientific">Heterosigma akashiwo</name>
    <name type="common">Chromophytic alga</name>
    <name type="synonym">Heterosigma carterae</name>
    <dbReference type="NCBI Taxonomy" id="2829"/>
    <lineage>
        <taxon>Eukaryota</taxon>
        <taxon>Sar</taxon>
        <taxon>Stramenopiles</taxon>
        <taxon>Ochrophyta</taxon>
        <taxon>Raphidophyceae</taxon>
        <taxon>Chattonellales</taxon>
        <taxon>Chattonellaceae</taxon>
        <taxon>Heterosigma</taxon>
    </lineage>
</organism>
<proteinExistence type="predicted"/>
<dbReference type="AlphaFoldDB" id="A0A7S3XUT4"/>
<protein>
    <submittedName>
        <fullName evidence="1">Uncharacterized protein</fullName>
    </submittedName>
</protein>
<dbReference type="EMBL" id="HBIU01024928">
    <property type="protein sequence ID" value="CAE0632816.1"/>
    <property type="molecule type" value="Transcribed_RNA"/>
</dbReference>